<dbReference type="Proteomes" id="UP001500929">
    <property type="component" value="Unassembled WGS sequence"/>
</dbReference>
<accession>A0ABP5R3N9</accession>
<feature type="signal peptide" evidence="1">
    <location>
        <begin position="1"/>
        <end position="31"/>
    </location>
</feature>
<evidence type="ECO:0000313" key="3">
    <source>
        <dbReference type="Proteomes" id="UP001500929"/>
    </source>
</evidence>
<name>A0ABP5R3N9_9MICO</name>
<proteinExistence type="predicted"/>
<evidence type="ECO:0000313" key="2">
    <source>
        <dbReference type="EMBL" id="GAA2248127.1"/>
    </source>
</evidence>
<feature type="chain" id="PRO_5045085589" description="Bacteriocin" evidence="1">
    <location>
        <begin position="32"/>
        <end position="115"/>
    </location>
</feature>
<protein>
    <recommendedName>
        <fullName evidence="4">Bacteriocin</fullName>
    </recommendedName>
</protein>
<comment type="caution">
    <text evidence="2">The sequence shown here is derived from an EMBL/GenBank/DDBJ whole genome shotgun (WGS) entry which is preliminary data.</text>
</comment>
<evidence type="ECO:0008006" key="4">
    <source>
        <dbReference type="Google" id="ProtNLM"/>
    </source>
</evidence>
<keyword evidence="3" id="KW-1185">Reference proteome</keyword>
<sequence length="115" mass="11775">MKTRSRTLAMTLCTTAAVVALVGGGAAAANAEMTSPPAQAYTDWDPAGVPSFNTYGGVPADMVGVWQMFQATGDGFYYGPIGGGYVSGGAVDHLNEYKGGTCVVVNDDTAVYCGY</sequence>
<dbReference type="EMBL" id="BAAAQY010000013">
    <property type="protein sequence ID" value="GAA2248127.1"/>
    <property type="molecule type" value="Genomic_DNA"/>
</dbReference>
<keyword evidence="1" id="KW-0732">Signal</keyword>
<reference evidence="3" key="1">
    <citation type="journal article" date="2019" name="Int. J. Syst. Evol. Microbiol.">
        <title>The Global Catalogue of Microorganisms (GCM) 10K type strain sequencing project: providing services to taxonomists for standard genome sequencing and annotation.</title>
        <authorList>
            <consortium name="The Broad Institute Genomics Platform"/>
            <consortium name="The Broad Institute Genome Sequencing Center for Infectious Disease"/>
            <person name="Wu L."/>
            <person name="Ma J."/>
        </authorList>
    </citation>
    <scope>NUCLEOTIDE SEQUENCE [LARGE SCALE GENOMIC DNA]</scope>
    <source>
        <strain evidence="3">JCM 16117</strain>
    </source>
</reference>
<evidence type="ECO:0000256" key="1">
    <source>
        <dbReference type="SAM" id="SignalP"/>
    </source>
</evidence>
<dbReference type="RefSeq" id="WP_259481210.1">
    <property type="nucleotide sequence ID" value="NZ_BAAAQY010000013.1"/>
</dbReference>
<gene>
    <name evidence="2" type="ORF">GCM10009851_36990</name>
</gene>
<organism evidence="2 3">
    <name type="scientific">Herbiconiux moechotypicola</name>
    <dbReference type="NCBI Taxonomy" id="637393"/>
    <lineage>
        <taxon>Bacteria</taxon>
        <taxon>Bacillati</taxon>
        <taxon>Actinomycetota</taxon>
        <taxon>Actinomycetes</taxon>
        <taxon>Micrococcales</taxon>
        <taxon>Microbacteriaceae</taxon>
        <taxon>Herbiconiux</taxon>
    </lineage>
</organism>